<dbReference type="Gene3D" id="1.25.40.10">
    <property type="entry name" value="Tetratricopeptide repeat domain"/>
    <property type="match status" value="1"/>
</dbReference>
<proteinExistence type="inferred from homology"/>
<dbReference type="SMART" id="SM00028">
    <property type="entry name" value="TPR"/>
    <property type="match status" value="3"/>
</dbReference>
<evidence type="ECO:0000256" key="7">
    <source>
        <dbReference type="SAM" id="Coils"/>
    </source>
</evidence>
<evidence type="ECO:0000256" key="8">
    <source>
        <dbReference type="SAM" id="Phobius"/>
    </source>
</evidence>
<dbReference type="Proteomes" id="UP000295292">
    <property type="component" value="Unassembled WGS sequence"/>
</dbReference>
<dbReference type="PANTHER" id="PTHR46630:SF1">
    <property type="entry name" value="TETRATRICOPEPTIDE REPEAT PROTEIN 29"/>
    <property type="match status" value="1"/>
</dbReference>
<dbReference type="EMBL" id="SNYV01000011">
    <property type="protein sequence ID" value="TDQ79097.1"/>
    <property type="molecule type" value="Genomic_DNA"/>
</dbReference>
<dbReference type="PANTHER" id="PTHR46630">
    <property type="entry name" value="TETRATRICOPEPTIDE REPEAT PROTEIN 29"/>
    <property type="match status" value="1"/>
</dbReference>
<evidence type="ECO:0000256" key="3">
    <source>
        <dbReference type="ARBA" id="ARBA00022737"/>
    </source>
</evidence>
<comment type="similarity">
    <text evidence="5">Belongs to the Rap family.</text>
</comment>
<dbReference type="Pfam" id="PF13424">
    <property type="entry name" value="TPR_12"/>
    <property type="match status" value="1"/>
</dbReference>
<keyword evidence="7" id="KW-0175">Coiled coil</keyword>
<comment type="subcellular location">
    <subcellularLocation>
        <location evidence="1">Cytoplasm</location>
    </subcellularLocation>
</comment>
<evidence type="ECO:0000256" key="4">
    <source>
        <dbReference type="ARBA" id="ARBA00022803"/>
    </source>
</evidence>
<name>A0A4R6WJL2_9SPHI</name>
<keyword evidence="8" id="KW-0472">Membrane</keyword>
<feature type="repeat" description="TPR" evidence="6">
    <location>
        <begin position="210"/>
        <end position="243"/>
    </location>
</feature>
<evidence type="ECO:0000256" key="1">
    <source>
        <dbReference type="ARBA" id="ARBA00004496"/>
    </source>
</evidence>
<dbReference type="GO" id="GO:0003677">
    <property type="term" value="F:DNA binding"/>
    <property type="evidence" value="ECO:0007669"/>
    <property type="project" value="InterPro"/>
</dbReference>
<evidence type="ECO:0000256" key="5">
    <source>
        <dbReference type="ARBA" id="ARBA00038253"/>
    </source>
</evidence>
<keyword evidence="8" id="KW-0812">Transmembrane</keyword>
<keyword evidence="4 6" id="KW-0802">TPR repeat</keyword>
<dbReference type="GO" id="GO:0005737">
    <property type="term" value="C:cytoplasm"/>
    <property type="evidence" value="ECO:0007669"/>
    <property type="project" value="UniProtKB-SubCell"/>
</dbReference>
<dbReference type="InterPro" id="IPR051476">
    <property type="entry name" value="Bac_ResReg_Asp_Phosphatase"/>
</dbReference>
<dbReference type="InterPro" id="IPR011990">
    <property type="entry name" value="TPR-like_helical_dom_sf"/>
</dbReference>
<protein>
    <submittedName>
        <fullName evidence="9">Tetratricopeptide repeat protein</fullName>
    </submittedName>
</protein>
<feature type="transmembrane region" description="Helical" evidence="8">
    <location>
        <begin position="404"/>
        <end position="424"/>
    </location>
</feature>
<accession>A0A4R6WJL2</accession>
<comment type="caution">
    <text evidence="9">The sequence shown here is derived from an EMBL/GenBank/DDBJ whole genome shotgun (WGS) entry which is preliminary data.</text>
</comment>
<dbReference type="PROSITE" id="PS50005">
    <property type="entry name" value="TPR"/>
    <property type="match status" value="1"/>
</dbReference>
<reference evidence="9 10" key="1">
    <citation type="submission" date="2019-03" db="EMBL/GenBank/DDBJ databases">
        <title>Genomic Encyclopedia of Archaeal and Bacterial Type Strains, Phase II (KMG-II): from individual species to whole genera.</title>
        <authorList>
            <person name="Goeker M."/>
        </authorList>
    </citation>
    <scope>NUCLEOTIDE SEQUENCE [LARGE SCALE GENOMIC DNA]</scope>
    <source>
        <strain evidence="9 10">DSM 28353</strain>
    </source>
</reference>
<evidence type="ECO:0000313" key="9">
    <source>
        <dbReference type="EMBL" id="TDQ79097.1"/>
    </source>
</evidence>
<dbReference type="SUPFAM" id="SSF46894">
    <property type="entry name" value="C-terminal effector domain of the bipartite response regulators"/>
    <property type="match status" value="1"/>
</dbReference>
<dbReference type="InterPro" id="IPR016032">
    <property type="entry name" value="Sig_transdc_resp-reg_C-effctor"/>
</dbReference>
<dbReference type="SUPFAM" id="SSF48452">
    <property type="entry name" value="TPR-like"/>
    <property type="match status" value="1"/>
</dbReference>
<dbReference type="InterPro" id="IPR019734">
    <property type="entry name" value="TPR_rpt"/>
</dbReference>
<dbReference type="GO" id="GO:0006355">
    <property type="term" value="P:regulation of DNA-templated transcription"/>
    <property type="evidence" value="ECO:0007669"/>
    <property type="project" value="InterPro"/>
</dbReference>
<keyword evidence="8" id="KW-1133">Transmembrane helix</keyword>
<keyword evidence="2" id="KW-0963">Cytoplasm</keyword>
<evidence type="ECO:0000256" key="2">
    <source>
        <dbReference type="ARBA" id="ARBA00022490"/>
    </source>
</evidence>
<keyword evidence="10" id="KW-1185">Reference proteome</keyword>
<gene>
    <name evidence="9" type="ORF">CLV99_0529</name>
</gene>
<organism evidence="9 10">
    <name type="scientific">Sphingobacterium yanglingense</name>
    <dbReference type="NCBI Taxonomy" id="1437280"/>
    <lineage>
        <taxon>Bacteria</taxon>
        <taxon>Pseudomonadati</taxon>
        <taxon>Bacteroidota</taxon>
        <taxon>Sphingobacteriia</taxon>
        <taxon>Sphingobacteriales</taxon>
        <taxon>Sphingobacteriaceae</taxon>
        <taxon>Sphingobacterium</taxon>
    </lineage>
</organism>
<feature type="coiled-coil region" evidence="7">
    <location>
        <begin position="460"/>
        <end position="487"/>
    </location>
</feature>
<dbReference type="AlphaFoldDB" id="A0A4R6WJL2"/>
<sequence length="595" mass="68439">MFSYLYPALMEQVEPDKKNKTQMTICLRLLYFFVLFSVARSLYAADNLSIAVATALGEISSIDKSELNKRLESILNTHKIKNKNSQNAIYHSLLAESYATIKDHKTPISDSLFSQAIAEAKKTNDTGLLIWVNTLYGFYHYTYSDYINALPYFLESSRNITSLSTGRIPEANQVLIKNAYFFGTIDDNEKSLDLLQSALAITDTSSSEYGQILYAIGLLYMKKEQWQDAEDYFNRTLSSSQANVDSLRYAKTLGELALLYQQRGEAQKAVSSLLENISLSEKNNDPRNTMYAQMQLGRVYLQNGNTDSSWHYLANALEYAQTKDYLKGYEKDILELQLDIVRTKNNPHGELALRRRLEQINQHLSVTDGASIVDKVNWETQKERIHWQLEAEQVKLNRASLLKWAWGAVSVLLLAIIILLLITYKRRLRLQQVEFEKKLLSFQIEKIESETTLSNTHNTLASYKVYLEDKNQQIQRLEGEITKLRDNSSTNTKKQRLSLESLLKSHLLTDESWFEFKKAFMAENADAYQTILTCLPDITESGLRIILLLKMGLDNHQISHLLGVTTDAVRKSKQRIRKKYGDRYDQIFIFETSED</sequence>
<evidence type="ECO:0000256" key="6">
    <source>
        <dbReference type="PROSITE-ProRule" id="PRU00339"/>
    </source>
</evidence>
<evidence type="ECO:0000313" key="10">
    <source>
        <dbReference type="Proteomes" id="UP000295292"/>
    </source>
</evidence>
<keyword evidence="3" id="KW-0677">Repeat</keyword>